<keyword evidence="3" id="KW-1185">Reference proteome</keyword>
<feature type="compositionally biased region" description="Polar residues" evidence="1">
    <location>
        <begin position="1"/>
        <end position="13"/>
    </location>
</feature>
<dbReference type="Proteomes" id="UP001465755">
    <property type="component" value="Unassembled WGS sequence"/>
</dbReference>
<gene>
    <name evidence="2" type="ORF">WJX73_004892</name>
</gene>
<evidence type="ECO:0000313" key="2">
    <source>
        <dbReference type="EMBL" id="KAK9812357.1"/>
    </source>
</evidence>
<dbReference type="PANTHER" id="PTHR35690:SF1">
    <property type="entry name" value="OS01G0363500 PROTEIN"/>
    <property type="match status" value="1"/>
</dbReference>
<sequence>MRTQSVYKSTRSSVSKEEQATTSASGRRQAWTTVKQAARTREVPREEVLAALEQLERAASGSEGPKETAGTLQDLAGSWRLVFSAPGAIKQWEYIPVAEDVIYNTDSNTIALASDLGPLRTVFKGSFSWDASKRSMQFGFSQVELTLFGRTFTRDLGGSQKTYDFFAIGETCACARSSRGPLTLLARV</sequence>
<reference evidence="2 3" key="1">
    <citation type="journal article" date="2024" name="Nat. Commun.">
        <title>Phylogenomics reveals the evolutionary origins of lichenization in chlorophyte algae.</title>
        <authorList>
            <person name="Puginier C."/>
            <person name="Libourel C."/>
            <person name="Otte J."/>
            <person name="Skaloud P."/>
            <person name="Haon M."/>
            <person name="Grisel S."/>
            <person name="Petersen M."/>
            <person name="Berrin J.G."/>
            <person name="Delaux P.M."/>
            <person name="Dal Grande F."/>
            <person name="Keller J."/>
        </authorList>
    </citation>
    <scope>NUCLEOTIDE SEQUENCE [LARGE SCALE GENOMIC DNA]</scope>
    <source>
        <strain evidence="2 3">SAG 2036</strain>
    </source>
</reference>
<organism evidence="2 3">
    <name type="scientific">Symbiochloris irregularis</name>
    <dbReference type="NCBI Taxonomy" id="706552"/>
    <lineage>
        <taxon>Eukaryota</taxon>
        <taxon>Viridiplantae</taxon>
        <taxon>Chlorophyta</taxon>
        <taxon>core chlorophytes</taxon>
        <taxon>Trebouxiophyceae</taxon>
        <taxon>Trebouxiales</taxon>
        <taxon>Trebouxiaceae</taxon>
        <taxon>Symbiochloris</taxon>
    </lineage>
</organism>
<accession>A0AAW1PU65</accession>
<dbReference type="AlphaFoldDB" id="A0AAW1PU65"/>
<name>A0AAW1PU65_9CHLO</name>
<evidence type="ECO:0000256" key="1">
    <source>
        <dbReference type="SAM" id="MobiDB-lite"/>
    </source>
</evidence>
<evidence type="ECO:0000313" key="3">
    <source>
        <dbReference type="Proteomes" id="UP001465755"/>
    </source>
</evidence>
<dbReference type="PANTHER" id="PTHR35690">
    <property type="entry name" value="OS01G0363500 PROTEIN"/>
    <property type="match status" value="1"/>
</dbReference>
<feature type="region of interest" description="Disordered" evidence="1">
    <location>
        <begin position="1"/>
        <end position="38"/>
    </location>
</feature>
<proteinExistence type="predicted"/>
<evidence type="ECO:0008006" key="4">
    <source>
        <dbReference type="Google" id="ProtNLM"/>
    </source>
</evidence>
<protein>
    <recommendedName>
        <fullName evidence="4">Plastid lipid-associated protein/fibrillin conserved domain-containing protein</fullName>
    </recommendedName>
</protein>
<feature type="compositionally biased region" description="Polar residues" evidence="1">
    <location>
        <begin position="20"/>
        <end position="35"/>
    </location>
</feature>
<comment type="caution">
    <text evidence="2">The sequence shown here is derived from an EMBL/GenBank/DDBJ whole genome shotgun (WGS) entry which is preliminary data.</text>
</comment>
<dbReference type="EMBL" id="JALJOQ010000007">
    <property type="protein sequence ID" value="KAK9812357.1"/>
    <property type="molecule type" value="Genomic_DNA"/>
</dbReference>